<evidence type="ECO:0000256" key="1">
    <source>
        <dbReference type="SAM" id="MobiDB-lite"/>
    </source>
</evidence>
<feature type="compositionally biased region" description="Basic and acidic residues" evidence="1">
    <location>
        <begin position="261"/>
        <end position="278"/>
    </location>
</feature>
<keyword evidence="2" id="KW-0472">Membrane</keyword>
<dbReference type="EMBL" id="QJKI01000023">
    <property type="protein sequence ID" value="PXX76022.1"/>
    <property type="molecule type" value="Genomic_DNA"/>
</dbReference>
<accession>A0A318KTK6</accession>
<feature type="compositionally biased region" description="Polar residues" evidence="1">
    <location>
        <begin position="1"/>
        <end position="14"/>
    </location>
</feature>
<dbReference type="RefSeq" id="WP_146215153.1">
    <property type="nucleotide sequence ID" value="NZ_QJKI01000023.1"/>
</dbReference>
<organism evidence="3 4">
    <name type="scientific">Rivihabitans pingtungensis</name>
    <dbReference type="NCBI Taxonomy" id="1054498"/>
    <lineage>
        <taxon>Bacteria</taxon>
        <taxon>Pseudomonadati</taxon>
        <taxon>Pseudomonadota</taxon>
        <taxon>Betaproteobacteria</taxon>
        <taxon>Neisseriales</taxon>
        <taxon>Aquaspirillaceae</taxon>
        <taxon>Rivihabitans</taxon>
    </lineage>
</organism>
<protein>
    <submittedName>
        <fullName evidence="3">Uncharacterized protein</fullName>
    </submittedName>
</protein>
<dbReference type="Proteomes" id="UP000247555">
    <property type="component" value="Unassembled WGS sequence"/>
</dbReference>
<proteinExistence type="predicted"/>
<reference evidence="3 4" key="1">
    <citation type="submission" date="2018-05" db="EMBL/GenBank/DDBJ databases">
        <title>Genomic Encyclopedia of Type Strains, Phase IV (KMG-IV): sequencing the most valuable type-strain genomes for metagenomic binning, comparative biology and taxonomic classification.</title>
        <authorList>
            <person name="Goeker M."/>
        </authorList>
    </citation>
    <scope>NUCLEOTIDE SEQUENCE [LARGE SCALE GENOMIC DNA]</scope>
    <source>
        <strain evidence="3 4">DSM 29661</strain>
    </source>
</reference>
<evidence type="ECO:0000256" key="2">
    <source>
        <dbReference type="SAM" id="Phobius"/>
    </source>
</evidence>
<evidence type="ECO:0000313" key="4">
    <source>
        <dbReference type="Proteomes" id="UP000247555"/>
    </source>
</evidence>
<keyword evidence="2" id="KW-1133">Transmembrane helix</keyword>
<keyword evidence="4" id="KW-1185">Reference proteome</keyword>
<keyword evidence="2" id="KW-0812">Transmembrane</keyword>
<feature type="region of interest" description="Disordered" evidence="1">
    <location>
        <begin position="253"/>
        <end position="278"/>
    </location>
</feature>
<sequence>MTSQDNHSRTQAPSHVSGRQARKSSRWLGRLMALAVLVVWPLVLVGFFISSCGEEREFFDEPLMRQLGARPDRITSYDFHGLMVPGTKEDAKRLGFSDCSANDAFFYCTRPRMGKFLGVEVRAASLILDEMDNFIETRFSIQKRNPGVFSYRSIQIEFGPTFYDTDCLNKHNKERPGHAWVRLLECRKNDGIDYFKYLLQADGWVNDTSGRGRVDAYYKRGIPLEIEVGIVNGTANIRPFPLKDVELITQAQAQAASTPAPHDDSQASREKFVRSMKQ</sequence>
<comment type="caution">
    <text evidence="3">The sequence shown here is derived from an EMBL/GenBank/DDBJ whole genome shotgun (WGS) entry which is preliminary data.</text>
</comment>
<dbReference type="OrthoDB" id="8716111at2"/>
<name>A0A318KTK6_9NEIS</name>
<dbReference type="AlphaFoldDB" id="A0A318KTK6"/>
<feature type="transmembrane region" description="Helical" evidence="2">
    <location>
        <begin position="27"/>
        <end position="49"/>
    </location>
</feature>
<feature type="region of interest" description="Disordered" evidence="1">
    <location>
        <begin position="1"/>
        <end position="20"/>
    </location>
</feature>
<evidence type="ECO:0000313" key="3">
    <source>
        <dbReference type="EMBL" id="PXX76022.1"/>
    </source>
</evidence>
<gene>
    <name evidence="3" type="ORF">DFR34_12355</name>
</gene>